<evidence type="ECO:0000313" key="2">
    <source>
        <dbReference type="Proteomes" id="UP001057279"/>
    </source>
</evidence>
<dbReference type="Proteomes" id="UP001057279">
    <property type="component" value="Linkage Group LG10"/>
</dbReference>
<comment type="caution">
    <text evidence="1">The sequence shown here is derived from an EMBL/GenBank/DDBJ whole genome shotgun (WGS) entry which is preliminary data.</text>
</comment>
<evidence type="ECO:0000313" key="1">
    <source>
        <dbReference type="EMBL" id="KAI4581299.1"/>
    </source>
</evidence>
<reference evidence="1" key="1">
    <citation type="submission" date="2022-03" db="EMBL/GenBank/DDBJ databases">
        <title>Genomic analyses of argali, domestic sheep and their hybrids provide insights into chromosomal evolution, heterosis and genetic basis of agronomic traits.</title>
        <authorList>
            <person name="Li M."/>
        </authorList>
    </citation>
    <scope>NUCLEOTIDE SEQUENCE</scope>
    <source>
        <strain evidence="1">F1 hybrid</strain>
    </source>
</reference>
<keyword evidence="2" id="KW-1185">Reference proteome</keyword>
<protein>
    <submittedName>
        <fullName evidence="1">Uncharacterized protein</fullName>
    </submittedName>
</protein>
<gene>
    <name evidence="1" type="ORF">MJG53_009742</name>
</gene>
<accession>A0ACB9UUE6</accession>
<name>A0ACB9UUE6_9CETA</name>
<proteinExistence type="predicted"/>
<sequence>MDKLYQNIMVYYAVDVKKVSVEDFLTDLNNFRTMFMQAMKENVKKREEEEKEKRAKIAKELAEKERFERQQKKKRLLEMKTEGDETGVMDSLLEALQSGAAFRDRRKRTPKPKDIRQSLSPASQRPILKVCNHVGNQKLQLTEGSRSHYSINCSSTRTAVAKELNYNLDTHTSTRRTKAVEKKEACDAESNREKEMGFLGSVSKNEPIPEVEALLARLRAL</sequence>
<dbReference type="EMBL" id="CM043035">
    <property type="protein sequence ID" value="KAI4581299.1"/>
    <property type="molecule type" value="Genomic_DNA"/>
</dbReference>
<organism evidence="1 2">
    <name type="scientific">Ovis ammon polii x Ovis aries</name>
    <dbReference type="NCBI Taxonomy" id="2918886"/>
    <lineage>
        <taxon>Eukaryota</taxon>
        <taxon>Metazoa</taxon>
        <taxon>Chordata</taxon>
        <taxon>Craniata</taxon>
        <taxon>Vertebrata</taxon>
        <taxon>Euteleostomi</taxon>
        <taxon>Mammalia</taxon>
        <taxon>Eutheria</taxon>
        <taxon>Laurasiatheria</taxon>
        <taxon>Artiodactyla</taxon>
        <taxon>Ruminantia</taxon>
        <taxon>Pecora</taxon>
        <taxon>Bovidae</taxon>
        <taxon>Caprinae</taxon>
        <taxon>Ovis</taxon>
    </lineage>
</organism>